<feature type="repeat" description="RCC1" evidence="2">
    <location>
        <begin position="181"/>
        <end position="239"/>
    </location>
</feature>
<dbReference type="PANTHER" id="PTHR22872:SF2">
    <property type="entry name" value="INHIBITOR OF BRUTON TYROSINE KINASE"/>
    <property type="match status" value="1"/>
</dbReference>
<feature type="domain" description="RCC1-like" evidence="3">
    <location>
        <begin position="126"/>
        <end position="442"/>
    </location>
</feature>
<protein>
    <recommendedName>
        <fullName evidence="3">RCC1-like domain-containing protein</fullName>
    </recommendedName>
</protein>
<dbReference type="PANTHER" id="PTHR22872">
    <property type="entry name" value="BTK-BINDING PROTEIN-RELATED"/>
    <property type="match status" value="1"/>
</dbReference>
<evidence type="ECO:0000256" key="2">
    <source>
        <dbReference type="PROSITE-ProRule" id="PRU00235"/>
    </source>
</evidence>
<dbReference type="InterPro" id="IPR058923">
    <property type="entry name" value="RCC1-like_dom"/>
</dbReference>
<dbReference type="InterPro" id="IPR009091">
    <property type="entry name" value="RCC1/BLIP-II"/>
</dbReference>
<dbReference type="PROSITE" id="PS00626">
    <property type="entry name" value="RCC1_2"/>
    <property type="match status" value="1"/>
</dbReference>
<feature type="repeat" description="RCC1" evidence="2">
    <location>
        <begin position="240"/>
        <end position="291"/>
    </location>
</feature>
<feature type="repeat" description="RCC1" evidence="2">
    <location>
        <begin position="292"/>
        <end position="350"/>
    </location>
</feature>
<evidence type="ECO:0000256" key="1">
    <source>
        <dbReference type="ARBA" id="ARBA00022737"/>
    </source>
</evidence>
<evidence type="ECO:0000259" key="3">
    <source>
        <dbReference type="Pfam" id="PF25390"/>
    </source>
</evidence>
<dbReference type="InterPro" id="IPR000408">
    <property type="entry name" value="Reg_chr_condens"/>
</dbReference>
<dbReference type="SUPFAM" id="SSF50985">
    <property type="entry name" value="RCC1/BLIP-II"/>
    <property type="match status" value="1"/>
</dbReference>
<dbReference type="PRINTS" id="PR00633">
    <property type="entry name" value="RCCNDNSATION"/>
</dbReference>
<dbReference type="Gene3D" id="2.130.10.30">
    <property type="entry name" value="Regulator of chromosome condensation 1/beta-lactamase-inhibitor protein II"/>
    <property type="match status" value="2"/>
</dbReference>
<proteinExistence type="predicted"/>
<keyword evidence="1" id="KW-0677">Repeat</keyword>
<reference evidence="4" key="1">
    <citation type="submission" date="2021-01" db="EMBL/GenBank/DDBJ databases">
        <authorList>
            <person name="Corre E."/>
            <person name="Pelletier E."/>
            <person name="Niang G."/>
            <person name="Scheremetjew M."/>
            <person name="Finn R."/>
            <person name="Kale V."/>
            <person name="Holt S."/>
            <person name="Cochrane G."/>
            <person name="Meng A."/>
            <person name="Brown T."/>
            <person name="Cohen L."/>
        </authorList>
    </citation>
    <scope>NUCLEOTIDE SEQUENCE</scope>
    <source>
        <strain evidence="4">308</strain>
    </source>
</reference>
<dbReference type="InterPro" id="IPR051625">
    <property type="entry name" value="Signaling_Regulatory_Domain"/>
</dbReference>
<gene>
    <name evidence="4" type="ORF">CHYS00102_LOCUS2219</name>
</gene>
<dbReference type="Pfam" id="PF25390">
    <property type="entry name" value="WD40_RLD"/>
    <property type="match status" value="1"/>
</dbReference>
<evidence type="ECO:0000313" key="4">
    <source>
        <dbReference type="EMBL" id="CAD8875044.1"/>
    </source>
</evidence>
<dbReference type="EMBL" id="HBFR01003228">
    <property type="protein sequence ID" value="CAD8875044.1"/>
    <property type="molecule type" value="Transcribed_RNA"/>
</dbReference>
<organism evidence="4">
    <name type="scientific">Corethron hystrix</name>
    <dbReference type="NCBI Taxonomy" id="216773"/>
    <lineage>
        <taxon>Eukaryota</taxon>
        <taxon>Sar</taxon>
        <taxon>Stramenopiles</taxon>
        <taxon>Ochrophyta</taxon>
        <taxon>Bacillariophyta</taxon>
        <taxon>Coscinodiscophyceae</taxon>
        <taxon>Corethrophycidae</taxon>
        <taxon>Corethrales</taxon>
        <taxon>Corethraceae</taxon>
        <taxon>Corethron</taxon>
    </lineage>
</organism>
<dbReference type="PROSITE" id="PS50012">
    <property type="entry name" value="RCC1_3"/>
    <property type="match status" value="5"/>
</dbReference>
<feature type="repeat" description="RCC1" evidence="2">
    <location>
        <begin position="392"/>
        <end position="443"/>
    </location>
</feature>
<sequence>MTALLRCLVGRRPPSLASRFSRTFPPFPPSVSRLLTSVPPISSIQWYGWGTSPGANTLPTSSTPQSEKITYDHPQPLVFAVPSSEKDSDSPPSIVPSSAIAEVSIGHDSVGFVTRPQTQTKNFCSAYIWGKGNAYGQLGLGIASDSPVSSPSPLLPPLPPGESVAKLRLGGLSSALISSSGDLYTWGWNGSAVSGMGQLGTGDGASRPSPAPVSSLHEDGCVVTDCGLGKSHAVVLTDEGEVLAAGAGSYGRLGNLESEDQLHFVPVDLLAGTPVAEIAVGNVFTLALAEDGTVHAWGQNDQSQLGLGGGFTMDMYSMENLPRMIEGSLEGRRVIKIAAGYGHSACITEEGECFMWGMKRFLEPELLTVLLHTRCVDVKCGRGYTAVLDDQGVLYTFGEGKTGCLGHADTKRLSQPQPLEAFQGRKVVQMHVGMDQIICAVEDE</sequence>
<accession>A0A7S1B633</accession>
<feature type="repeat" description="RCC1" evidence="2">
    <location>
        <begin position="124"/>
        <end position="180"/>
    </location>
</feature>
<name>A0A7S1B633_9STRA</name>
<dbReference type="AlphaFoldDB" id="A0A7S1B633"/>